<dbReference type="SUPFAM" id="SSF57756">
    <property type="entry name" value="Retrovirus zinc finger-like domains"/>
    <property type="match status" value="1"/>
</dbReference>
<dbReference type="EMBL" id="CAMGYJ010000003">
    <property type="protein sequence ID" value="CAI0389970.1"/>
    <property type="molecule type" value="Genomic_DNA"/>
</dbReference>
<name>A0AAV0HXC7_9ROSI</name>
<keyword evidence="1" id="KW-0479">Metal-binding</keyword>
<dbReference type="PANTHER" id="PTHR31286">
    <property type="entry name" value="GLYCINE-RICH CELL WALL STRUCTURAL PROTEIN 1.8-LIKE"/>
    <property type="match status" value="1"/>
</dbReference>
<dbReference type="InterPro" id="IPR040256">
    <property type="entry name" value="At4g02000-like"/>
</dbReference>
<feature type="region of interest" description="Disordered" evidence="2">
    <location>
        <begin position="1"/>
        <end position="41"/>
    </location>
</feature>
<dbReference type="PROSITE" id="PS50158">
    <property type="entry name" value="ZF_CCHC"/>
    <property type="match status" value="1"/>
</dbReference>
<keyword evidence="5" id="KW-1185">Reference proteome</keyword>
<feature type="domain" description="CCHC-type" evidence="3">
    <location>
        <begin position="223"/>
        <end position="238"/>
    </location>
</feature>
<feature type="non-terminal residue" evidence="4">
    <location>
        <position position="302"/>
    </location>
</feature>
<protein>
    <recommendedName>
        <fullName evidence="3">CCHC-type domain-containing protein</fullName>
    </recommendedName>
</protein>
<keyword evidence="1" id="KW-0862">Zinc</keyword>
<dbReference type="PANTHER" id="PTHR31286:SF99">
    <property type="entry name" value="DUF4283 DOMAIN-CONTAINING PROTEIN"/>
    <property type="match status" value="1"/>
</dbReference>
<keyword evidence="1" id="KW-0863">Zinc-finger</keyword>
<comment type="caution">
    <text evidence="4">The sequence shown here is derived from an EMBL/GenBank/DDBJ whole genome shotgun (WGS) entry which is preliminary data.</text>
</comment>
<dbReference type="InterPro" id="IPR001878">
    <property type="entry name" value="Znf_CCHC"/>
</dbReference>
<organism evidence="4 5">
    <name type="scientific">Linum tenue</name>
    <dbReference type="NCBI Taxonomy" id="586396"/>
    <lineage>
        <taxon>Eukaryota</taxon>
        <taxon>Viridiplantae</taxon>
        <taxon>Streptophyta</taxon>
        <taxon>Embryophyta</taxon>
        <taxon>Tracheophyta</taxon>
        <taxon>Spermatophyta</taxon>
        <taxon>Magnoliopsida</taxon>
        <taxon>eudicotyledons</taxon>
        <taxon>Gunneridae</taxon>
        <taxon>Pentapetalae</taxon>
        <taxon>rosids</taxon>
        <taxon>fabids</taxon>
        <taxon>Malpighiales</taxon>
        <taxon>Linaceae</taxon>
        <taxon>Linum</taxon>
    </lineage>
</organism>
<dbReference type="AlphaFoldDB" id="A0AAV0HXC7"/>
<evidence type="ECO:0000259" key="3">
    <source>
        <dbReference type="PROSITE" id="PS50158"/>
    </source>
</evidence>
<dbReference type="GO" id="GO:0008270">
    <property type="term" value="F:zinc ion binding"/>
    <property type="evidence" value="ECO:0007669"/>
    <property type="project" value="UniProtKB-KW"/>
</dbReference>
<dbReference type="InterPro" id="IPR036875">
    <property type="entry name" value="Znf_CCHC_sf"/>
</dbReference>
<proteinExistence type="predicted"/>
<evidence type="ECO:0000256" key="1">
    <source>
        <dbReference type="PROSITE-ProRule" id="PRU00047"/>
    </source>
</evidence>
<dbReference type="Proteomes" id="UP001154282">
    <property type="component" value="Unassembled WGS sequence"/>
</dbReference>
<dbReference type="GO" id="GO:0003676">
    <property type="term" value="F:nucleic acid binding"/>
    <property type="evidence" value="ECO:0007669"/>
    <property type="project" value="InterPro"/>
</dbReference>
<evidence type="ECO:0000313" key="5">
    <source>
        <dbReference type="Proteomes" id="UP001154282"/>
    </source>
</evidence>
<accession>A0AAV0HXC7</accession>
<reference evidence="4" key="1">
    <citation type="submission" date="2022-08" db="EMBL/GenBank/DDBJ databases">
        <authorList>
            <person name="Gutierrez-Valencia J."/>
        </authorList>
    </citation>
    <scope>NUCLEOTIDE SEQUENCE</scope>
</reference>
<evidence type="ECO:0000256" key="2">
    <source>
        <dbReference type="SAM" id="MobiDB-lite"/>
    </source>
</evidence>
<gene>
    <name evidence="4" type="ORF">LITE_LOCUS6540</name>
</gene>
<sequence>MATGIPQSFAMAIDEGSKDDPKTTTTPTLTGAETRDGNHTQRVGASSYANAVIGTTAKAITATHRQVWVPVDDHDLIPGDFNGEPALRVSTGFKSKLCEPWQKTLRMNRIKALTDGPWVIFYHYIAVKQWTPKFRVSDPLPRKMIVWVQLPALQVHFYNREVLILIENLIGRTIKLDYHTLNQQRAKFARLAVEVDLSKPLIPRIYLDDEWQRIEYENLSVVCFDCGKIGHASLTCPKYVVVVQYPQVVITGETSQDFGCPTPTSTPESMAGFGPWMLVTKKSKRNSRGNVGKVKEEFVPGR</sequence>
<evidence type="ECO:0000313" key="4">
    <source>
        <dbReference type="EMBL" id="CAI0389970.1"/>
    </source>
</evidence>